<evidence type="ECO:0000313" key="14">
    <source>
        <dbReference type="Proteomes" id="UP001141806"/>
    </source>
</evidence>
<evidence type="ECO:0000256" key="5">
    <source>
        <dbReference type="ARBA" id="ARBA00022528"/>
    </source>
</evidence>
<dbReference type="Pfam" id="PF00406">
    <property type="entry name" value="ADK"/>
    <property type="match status" value="1"/>
</dbReference>
<evidence type="ECO:0000313" key="13">
    <source>
        <dbReference type="EMBL" id="KAJ4950640.1"/>
    </source>
</evidence>
<reference evidence="13" key="1">
    <citation type="journal article" date="2023" name="Plant J.">
        <title>The genome of the king protea, Protea cynaroides.</title>
        <authorList>
            <person name="Chang J."/>
            <person name="Duong T.A."/>
            <person name="Schoeman C."/>
            <person name="Ma X."/>
            <person name="Roodt D."/>
            <person name="Barker N."/>
            <person name="Li Z."/>
            <person name="Van de Peer Y."/>
            <person name="Mizrachi E."/>
        </authorList>
    </citation>
    <scope>NUCLEOTIDE SEQUENCE</scope>
    <source>
        <tissue evidence="13">Young leaves</tissue>
    </source>
</reference>
<keyword evidence="9 11" id="KW-0418">Kinase</keyword>
<dbReference type="FunFam" id="3.40.50.300:FF:001694">
    <property type="entry name" value="Adenylate kinase, chloroplastic"/>
    <property type="match status" value="1"/>
</dbReference>
<evidence type="ECO:0000256" key="10">
    <source>
        <dbReference type="ARBA" id="ARBA00022840"/>
    </source>
</evidence>
<organism evidence="13 14">
    <name type="scientific">Protea cynaroides</name>
    <dbReference type="NCBI Taxonomy" id="273540"/>
    <lineage>
        <taxon>Eukaryota</taxon>
        <taxon>Viridiplantae</taxon>
        <taxon>Streptophyta</taxon>
        <taxon>Embryophyta</taxon>
        <taxon>Tracheophyta</taxon>
        <taxon>Spermatophyta</taxon>
        <taxon>Magnoliopsida</taxon>
        <taxon>Proteales</taxon>
        <taxon>Proteaceae</taxon>
        <taxon>Protea</taxon>
    </lineage>
</organism>
<evidence type="ECO:0000256" key="4">
    <source>
        <dbReference type="ARBA" id="ARBA00012955"/>
    </source>
</evidence>
<dbReference type="EMBL" id="JAMYWD010000012">
    <property type="protein sequence ID" value="KAJ4950640.1"/>
    <property type="molecule type" value="Genomic_DNA"/>
</dbReference>
<evidence type="ECO:0000259" key="12">
    <source>
        <dbReference type="Pfam" id="PF09353"/>
    </source>
</evidence>
<dbReference type="OrthoDB" id="439792at2759"/>
<dbReference type="InterPro" id="IPR018962">
    <property type="entry name" value="DUF1995"/>
</dbReference>
<evidence type="ECO:0000256" key="2">
    <source>
        <dbReference type="ARBA" id="ARBA00004229"/>
    </source>
</evidence>
<evidence type="ECO:0000256" key="6">
    <source>
        <dbReference type="ARBA" id="ARBA00022640"/>
    </source>
</evidence>
<dbReference type="CDD" id="cd01428">
    <property type="entry name" value="ADK"/>
    <property type="match status" value="1"/>
</dbReference>
<evidence type="ECO:0000256" key="9">
    <source>
        <dbReference type="ARBA" id="ARBA00022777"/>
    </source>
</evidence>
<dbReference type="SUPFAM" id="SSF52540">
    <property type="entry name" value="P-loop containing nucleoside triphosphate hydrolases"/>
    <property type="match status" value="1"/>
</dbReference>
<dbReference type="PANTHER" id="PTHR35509:SF6">
    <property type="entry name" value="ADENYLATE KINASE"/>
    <property type="match status" value="1"/>
</dbReference>
<comment type="similarity">
    <text evidence="3 11">Belongs to the adenylate kinase family.</text>
</comment>
<dbReference type="Pfam" id="PF09353">
    <property type="entry name" value="DUF1995"/>
    <property type="match status" value="1"/>
</dbReference>
<keyword evidence="8" id="KW-0547">Nucleotide-binding</keyword>
<dbReference type="Proteomes" id="UP001141806">
    <property type="component" value="Unassembled WGS sequence"/>
</dbReference>
<dbReference type="GO" id="GO:0009507">
    <property type="term" value="C:chloroplast"/>
    <property type="evidence" value="ECO:0007669"/>
    <property type="project" value="UniProtKB-SubCell"/>
</dbReference>
<comment type="subcellular location">
    <subcellularLocation>
        <location evidence="2">Plastid</location>
        <location evidence="2">Chloroplast</location>
    </subcellularLocation>
</comment>
<name>A0A9Q0GNG4_9MAGN</name>
<keyword evidence="5" id="KW-0150">Chloroplast</keyword>
<feature type="domain" description="DUF1995" evidence="12">
    <location>
        <begin position="325"/>
        <end position="567"/>
    </location>
</feature>
<gene>
    <name evidence="13" type="ORF">NE237_027472</name>
</gene>
<accession>A0A9Q0GNG4</accession>
<dbReference type="InterPro" id="IPR033690">
    <property type="entry name" value="Adenylat_kinase_CS"/>
</dbReference>
<dbReference type="InterPro" id="IPR027417">
    <property type="entry name" value="P-loop_NTPase"/>
</dbReference>
<dbReference type="GO" id="GO:0004017">
    <property type="term" value="F:AMP kinase activity"/>
    <property type="evidence" value="ECO:0007669"/>
    <property type="project" value="UniProtKB-EC"/>
</dbReference>
<proteinExistence type="inferred from homology"/>
<comment type="catalytic activity">
    <reaction evidence="1">
        <text>AMP + ATP = 2 ADP</text>
        <dbReference type="Rhea" id="RHEA:12973"/>
        <dbReference type="ChEBI" id="CHEBI:30616"/>
        <dbReference type="ChEBI" id="CHEBI:456215"/>
        <dbReference type="ChEBI" id="CHEBI:456216"/>
        <dbReference type="EC" id="2.7.4.3"/>
    </reaction>
</comment>
<dbReference type="PRINTS" id="PR00094">
    <property type="entry name" value="ADENYLTKNASE"/>
</dbReference>
<dbReference type="HAMAP" id="MF_00235">
    <property type="entry name" value="Adenylate_kinase_Adk"/>
    <property type="match status" value="1"/>
</dbReference>
<dbReference type="GO" id="GO:0005524">
    <property type="term" value="F:ATP binding"/>
    <property type="evidence" value="ECO:0007669"/>
    <property type="project" value="UniProtKB-KW"/>
</dbReference>
<keyword evidence="6" id="KW-0934">Plastid</keyword>
<protein>
    <recommendedName>
        <fullName evidence="4">adenylate kinase</fullName>
        <ecNumber evidence="4">2.7.4.3</ecNumber>
    </recommendedName>
</protein>
<dbReference type="InterPro" id="IPR000850">
    <property type="entry name" value="Adenylat/UMP-CMP_kin"/>
</dbReference>
<dbReference type="PROSITE" id="PS00113">
    <property type="entry name" value="ADENYLATE_KINASE"/>
    <property type="match status" value="1"/>
</dbReference>
<comment type="caution">
    <text evidence="13">The sequence shown here is derived from an EMBL/GenBank/DDBJ whole genome shotgun (WGS) entry which is preliminary data.</text>
</comment>
<dbReference type="EC" id="2.7.4.3" evidence="4"/>
<evidence type="ECO:0000256" key="8">
    <source>
        <dbReference type="ARBA" id="ARBA00022741"/>
    </source>
</evidence>
<dbReference type="NCBIfam" id="TIGR01351">
    <property type="entry name" value="adk"/>
    <property type="match status" value="1"/>
</dbReference>
<dbReference type="InterPro" id="IPR006259">
    <property type="entry name" value="Adenyl_kin_sub"/>
</dbReference>
<evidence type="ECO:0000256" key="3">
    <source>
        <dbReference type="ARBA" id="ARBA00007220"/>
    </source>
</evidence>
<keyword evidence="10" id="KW-0067">ATP-binding</keyword>
<keyword evidence="14" id="KW-1185">Reference proteome</keyword>
<dbReference type="Gene3D" id="3.40.50.300">
    <property type="entry name" value="P-loop containing nucleotide triphosphate hydrolases"/>
    <property type="match status" value="1"/>
</dbReference>
<dbReference type="InterPro" id="IPR053021">
    <property type="entry name" value="Chloroplast_ADK"/>
</dbReference>
<evidence type="ECO:0000256" key="7">
    <source>
        <dbReference type="ARBA" id="ARBA00022679"/>
    </source>
</evidence>
<dbReference type="PANTHER" id="PTHR35509">
    <property type="entry name" value="DOMAIN PROTEIN, PUTATIVE (DUF1995)-RELATED"/>
    <property type="match status" value="1"/>
</dbReference>
<dbReference type="AlphaFoldDB" id="A0A9Q0GNG4"/>
<evidence type="ECO:0000256" key="11">
    <source>
        <dbReference type="RuleBase" id="RU003330"/>
    </source>
</evidence>
<sequence>MALYSVTVIYYNNSTSSPSLAALSTSRHHPYSFSSFPLSFRLPSWGISSNAHLRRSHVLKGLRAKCSLRQPLNVMISGAPASGKGSQCEMIVQKYGLVHISTGDLLRAQVSSGTEIGNKAKDYMESGRLVPDEIVTAMVKSRLSEEDAQEKGWLLDGYPRSFTQAQSLEQMKIRPDIYIVLDVPDEILIDRCIGRRLDPVTGKIYHLKNFPPESDEIRARLTTRPDDTAEKVKSRLETYQKNAEAISSTYLDILNKIDGNRPKEVVFDEIDSLLLQIQKDKLKATNLGIAVHENNIRSNLALSNQDSWKGIPTRLNNIPHSREIRKYFYDDVLAATQRAINDGRLRLKVEINIPELNPEMDVYRIGTLMELVRVLALSFADDGKHVKVCVQGSMGEGALSGMPLQLAGTRNILEFMDWGDYGAKGTFINIGSIGAKEVDEEDDMFILVAPQNAVGNCIIDDLKAMTDSAANRPVILINPRLKDLPGSSGIMQTMGRDKRLEYAASFQSCYSFRLLYYAGTQYPIMGALRMSYPYQYELYKRVDEPSGKEKYIILAKFPEKPDVDEINDAFQGKPRNQGKKASGFWGFLSGIL</sequence>
<keyword evidence="7 11" id="KW-0808">Transferase</keyword>
<evidence type="ECO:0000256" key="1">
    <source>
        <dbReference type="ARBA" id="ARBA00000582"/>
    </source>
</evidence>